<keyword evidence="1" id="KW-0472">Membrane</keyword>
<organism evidence="2 3">
    <name type="scientific">Acrobeloides nanus</name>
    <dbReference type="NCBI Taxonomy" id="290746"/>
    <lineage>
        <taxon>Eukaryota</taxon>
        <taxon>Metazoa</taxon>
        <taxon>Ecdysozoa</taxon>
        <taxon>Nematoda</taxon>
        <taxon>Chromadorea</taxon>
        <taxon>Rhabditida</taxon>
        <taxon>Tylenchina</taxon>
        <taxon>Cephalobomorpha</taxon>
        <taxon>Cephaloboidea</taxon>
        <taxon>Cephalobidae</taxon>
        <taxon>Acrobeloides</taxon>
    </lineage>
</organism>
<protein>
    <submittedName>
        <fullName evidence="3">Uncharacterized protein</fullName>
    </submittedName>
</protein>
<dbReference type="AlphaFoldDB" id="A0A914DXF0"/>
<dbReference type="WBParaSite" id="ACRNAN_scaffold4409.g26449.t1">
    <property type="protein sequence ID" value="ACRNAN_scaffold4409.g26449.t1"/>
    <property type="gene ID" value="ACRNAN_scaffold4409.g26449"/>
</dbReference>
<keyword evidence="2" id="KW-1185">Reference proteome</keyword>
<keyword evidence="1" id="KW-0812">Transmembrane</keyword>
<evidence type="ECO:0000256" key="1">
    <source>
        <dbReference type="SAM" id="Phobius"/>
    </source>
</evidence>
<accession>A0A914DXF0</accession>
<feature type="transmembrane region" description="Helical" evidence="1">
    <location>
        <begin position="41"/>
        <end position="61"/>
    </location>
</feature>
<dbReference type="Proteomes" id="UP000887540">
    <property type="component" value="Unplaced"/>
</dbReference>
<keyword evidence="1" id="KW-1133">Transmembrane helix</keyword>
<evidence type="ECO:0000313" key="2">
    <source>
        <dbReference type="Proteomes" id="UP000887540"/>
    </source>
</evidence>
<proteinExistence type="predicted"/>
<evidence type="ECO:0000313" key="3">
    <source>
        <dbReference type="WBParaSite" id="ACRNAN_scaffold4409.g26449.t1"/>
    </source>
</evidence>
<name>A0A914DXF0_9BILA</name>
<reference evidence="3" key="1">
    <citation type="submission" date="2022-11" db="UniProtKB">
        <authorList>
            <consortium name="WormBaseParasite"/>
        </authorList>
    </citation>
    <scope>IDENTIFICATION</scope>
</reference>
<sequence>MYQTIHYIVIENTYCVAPSSLKDQRIFDMGNINLCHNGSTFFHWVALLLIGAGFLLGYRWFRRHGRSIRIPFTVGYSPLKSDEGPQPAFV</sequence>